<dbReference type="PANTHER" id="PTHR43037:SF1">
    <property type="entry name" value="BLL1128 PROTEIN"/>
    <property type="match status" value="1"/>
</dbReference>
<organism evidence="4 5">
    <name type="scientific">Segetibacter aerophilus</name>
    <dbReference type="NCBI Taxonomy" id="670293"/>
    <lineage>
        <taxon>Bacteria</taxon>
        <taxon>Pseudomonadati</taxon>
        <taxon>Bacteroidota</taxon>
        <taxon>Chitinophagia</taxon>
        <taxon>Chitinophagales</taxon>
        <taxon>Chitinophagaceae</taxon>
        <taxon>Segetibacter</taxon>
    </lineage>
</organism>
<dbReference type="AlphaFoldDB" id="A0A512B866"/>
<dbReference type="InterPro" id="IPR029058">
    <property type="entry name" value="AB_hydrolase_fold"/>
</dbReference>
<gene>
    <name evidence="4" type="ORF">SAE01_06440</name>
</gene>
<dbReference type="PANTHER" id="PTHR43037">
    <property type="entry name" value="UNNAMED PRODUCT-RELATED"/>
    <property type="match status" value="1"/>
</dbReference>
<dbReference type="Proteomes" id="UP000321513">
    <property type="component" value="Unassembled WGS sequence"/>
</dbReference>
<sequence length="288" mass="32375">MGMYRLVLLLPLFIATVAKSQVLTDSILIEGHYRTFNFNNPGNEKRPNLVFVMHGSGGNGKEMMNSAKKLEVSAKAEQLLLVYPDGYEHYWNECRKAATSTANIENINENAFFDAMINYFQSKYGIDKKRVFAVGTSGGGHMAYKLALTMPEKFKAVTAIIANLPDTNNLDCVEVKRPIPVMIINGTEDPLNKYDGGMMILGNVTLGNVRSTNRTFAYWSTLAGYTGEPVKESLPDTDPTDGRTIERYTYRQKGKPEVVLLKVIGGKHDYPNDIDVHEEAWRFFKRQL</sequence>
<evidence type="ECO:0000313" key="5">
    <source>
        <dbReference type="Proteomes" id="UP000321513"/>
    </source>
</evidence>
<evidence type="ECO:0000256" key="1">
    <source>
        <dbReference type="ARBA" id="ARBA00022729"/>
    </source>
</evidence>
<protein>
    <recommendedName>
        <fullName evidence="3">Phospholipase/carboxylesterase/thioesterase domain-containing protein</fullName>
    </recommendedName>
</protein>
<evidence type="ECO:0000259" key="3">
    <source>
        <dbReference type="Pfam" id="PF02230"/>
    </source>
</evidence>
<reference evidence="4 5" key="1">
    <citation type="submission" date="2019-07" db="EMBL/GenBank/DDBJ databases">
        <title>Whole genome shotgun sequence of Segetibacter aerophilus NBRC 106135.</title>
        <authorList>
            <person name="Hosoyama A."/>
            <person name="Uohara A."/>
            <person name="Ohji S."/>
            <person name="Ichikawa N."/>
        </authorList>
    </citation>
    <scope>NUCLEOTIDE SEQUENCE [LARGE SCALE GENOMIC DNA]</scope>
    <source>
        <strain evidence="4 5">NBRC 106135</strain>
    </source>
</reference>
<feature type="signal peptide" evidence="2">
    <location>
        <begin position="1"/>
        <end position="20"/>
    </location>
</feature>
<evidence type="ECO:0000256" key="2">
    <source>
        <dbReference type="SAM" id="SignalP"/>
    </source>
</evidence>
<dbReference type="EMBL" id="BJYT01000001">
    <property type="protein sequence ID" value="GEO08148.1"/>
    <property type="molecule type" value="Genomic_DNA"/>
</dbReference>
<keyword evidence="1 2" id="KW-0732">Signal</keyword>
<comment type="caution">
    <text evidence="4">The sequence shown here is derived from an EMBL/GenBank/DDBJ whole genome shotgun (WGS) entry which is preliminary data.</text>
</comment>
<dbReference type="InterPro" id="IPR050955">
    <property type="entry name" value="Plant_Biomass_Hydrol_Est"/>
</dbReference>
<evidence type="ECO:0000313" key="4">
    <source>
        <dbReference type="EMBL" id="GEO08148.1"/>
    </source>
</evidence>
<feature type="chain" id="PRO_5021846228" description="Phospholipase/carboxylesterase/thioesterase domain-containing protein" evidence="2">
    <location>
        <begin position="21"/>
        <end position="288"/>
    </location>
</feature>
<accession>A0A512B866</accession>
<name>A0A512B866_9BACT</name>
<feature type="domain" description="Phospholipase/carboxylesterase/thioesterase" evidence="3">
    <location>
        <begin position="43"/>
        <end position="193"/>
    </location>
</feature>
<keyword evidence="5" id="KW-1185">Reference proteome</keyword>
<dbReference type="InterPro" id="IPR003140">
    <property type="entry name" value="PLipase/COase/thioEstase"/>
</dbReference>
<dbReference type="OrthoDB" id="9764953at2"/>
<dbReference type="SUPFAM" id="SSF53474">
    <property type="entry name" value="alpha/beta-Hydrolases"/>
    <property type="match status" value="1"/>
</dbReference>
<dbReference type="Gene3D" id="3.40.50.1820">
    <property type="entry name" value="alpha/beta hydrolase"/>
    <property type="match status" value="1"/>
</dbReference>
<proteinExistence type="predicted"/>
<dbReference type="GO" id="GO:0016787">
    <property type="term" value="F:hydrolase activity"/>
    <property type="evidence" value="ECO:0007669"/>
    <property type="project" value="InterPro"/>
</dbReference>
<dbReference type="Pfam" id="PF02230">
    <property type="entry name" value="Abhydrolase_2"/>
    <property type="match status" value="1"/>
</dbReference>